<organism evidence="2 4">
    <name type="scientific">Flavobacterium tructae</name>
    <dbReference type="NCBI Taxonomy" id="1114873"/>
    <lineage>
        <taxon>Bacteria</taxon>
        <taxon>Pseudomonadati</taxon>
        <taxon>Bacteroidota</taxon>
        <taxon>Flavobacteriia</taxon>
        <taxon>Flavobacteriales</taxon>
        <taxon>Flavobacteriaceae</taxon>
        <taxon>Flavobacterium</taxon>
    </lineage>
</organism>
<keyword evidence="1" id="KW-0732">Signal</keyword>
<name>A0A1S1JE57_9FLAO</name>
<feature type="chain" id="PRO_5010232995" evidence="1">
    <location>
        <begin position="21"/>
        <end position="253"/>
    </location>
</feature>
<dbReference type="EMBL" id="MUHG01000005">
    <property type="protein sequence ID" value="OXB20844.1"/>
    <property type="molecule type" value="Genomic_DNA"/>
</dbReference>
<evidence type="ECO:0000313" key="5">
    <source>
        <dbReference type="Proteomes" id="UP000198319"/>
    </source>
</evidence>
<protein>
    <submittedName>
        <fullName evidence="2">Uncharacterized protein</fullName>
    </submittedName>
</protein>
<keyword evidence="5" id="KW-1185">Reference proteome</keyword>
<dbReference type="Proteomes" id="UP000198319">
    <property type="component" value="Unassembled WGS sequence"/>
</dbReference>
<comment type="caution">
    <text evidence="2">The sequence shown here is derived from an EMBL/GenBank/DDBJ whole genome shotgun (WGS) entry which is preliminary data.</text>
</comment>
<dbReference type="EMBL" id="MIKE01000011">
    <property type="protein sequence ID" value="OHT46533.1"/>
    <property type="molecule type" value="Genomic_DNA"/>
</dbReference>
<dbReference type="OrthoDB" id="7433394at2"/>
<accession>A0A1S1JE57</accession>
<dbReference type="RefSeq" id="WP_070906243.1">
    <property type="nucleotide sequence ID" value="NZ_MIKE01000011.1"/>
</dbReference>
<dbReference type="AlphaFoldDB" id="A0A1S1JE57"/>
<feature type="signal peptide" evidence="1">
    <location>
        <begin position="1"/>
        <end position="20"/>
    </location>
</feature>
<evidence type="ECO:0000313" key="3">
    <source>
        <dbReference type="EMBL" id="OXB20844.1"/>
    </source>
</evidence>
<sequence length="253" mass="28783">MKRSNLFLVVLFFCSGFMVAQDSDIDYHKLVKKFIENVKNDKKEAIADAVVYPLERVYPIPDIANKADFIKRYSEIFDVTLKNEILKSTPANGWNDMGLRGIMLIHGKIWLDTEGRLTAVNYQSKAEIELKNKLIASQKKNLDSSIAFFQDPICILETSKFKIRIDHLGFNNYRYASWSIQKEMTEKPDLVINGGVLVVEGIGGNHQYEFKKDGNVYECAIIVLGEKNSPPARLKIYKGKKVILSQDAEIIAN</sequence>
<dbReference type="STRING" id="1278819.BHE19_03220"/>
<gene>
    <name evidence="3" type="ORF">B0A71_04395</name>
    <name evidence="2" type="ORF">BHE19_03220</name>
</gene>
<dbReference type="Proteomes" id="UP000180252">
    <property type="component" value="Unassembled WGS sequence"/>
</dbReference>
<proteinExistence type="predicted"/>
<reference evidence="4" key="2">
    <citation type="submission" date="2016-09" db="EMBL/GenBank/DDBJ databases">
        <authorList>
            <person name="Chen S."/>
            <person name="Walker E."/>
        </authorList>
    </citation>
    <scope>NUCLEOTIDE SEQUENCE [LARGE SCALE GENOMIC DNA]</scope>
    <source>
        <strain evidence="4">MSU</strain>
    </source>
</reference>
<evidence type="ECO:0000313" key="4">
    <source>
        <dbReference type="Proteomes" id="UP000180252"/>
    </source>
</evidence>
<evidence type="ECO:0000256" key="1">
    <source>
        <dbReference type="SAM" id="SignalP"/>
    </source>
</evidence>
<evidence type="ECO:0000313" key="2">
    <source>
        <dbReference type="EMBL" id="OHT46533.1"/>
    </source>
</evidence>
<reference evidence="3 5" key="3">
    <citation type="submission" date="2016-11" db="EMBL/GenBank/DDBJ databases">
        <title>Whole genomes of Flavobacteriaceae.</title>
        <authorList>
            <person name="Stine C."/>
            <person name="Li C."/>
            <person name="Tadesse D."/>
        </authorList>
    </citation>
    <scope>NUCLEOTIDE SEQUENCE [LARGE SCALE GENOMIC DNA]</scope>
    <source>
        <strain evidence="3 5">ATCC BAA-2541</strain>
    </source>
</reference>
<reference evidence="2" key="1">
    <citation type="submission" date="2016-09" db="EMBL/GenBank/DDBJ databases">
        <authorList>
            <person name="Capua I."/>
            <person name="De Benedictis P."/>
            <person name="Joannis T."/>
            <person name="Lombin L.H."/>
            <person name="Cattoli G."/>
        </authorList>
    </citation>
    <scope>NUCLEOTIDE SEQUENCE [LARGE SCALE GENOMIC DNA]</scope>
    <source>
        <strain evidence="2">MSU</strain>
    </source>
</reference>